<keyword evidence="3" id="KW-1185">Reference proteome</keyword>
<protein>
    <submittedName>
        <fullName evidence="2">Uncharacterized protein</fullName>
    </submittedName>
</protein>
<comment type="caution">
    <text evidence="2">The sequence shown here is derived from an EMBL/GenBank/DDBJ whole genome shotgun (WGS) entry which is preliminary data.</text>
</comment>
<evidence type="ECO:0000313" key="2">
    <source>
        <dbReference type="EMBL" id="TWI38221.1"/>
    </source>
</evidence>
<dbReference type="Proteomes" id="UP000316225">
    <property type="component" value="Unassembled WGS sequence"/>
</dbReference>
<accession>A0A562P1K0</accession>
<evidence type="ECO:0000313" key="3">
    <source>
        <dbReference type="Proteomes" id="UP000316225"/>
    </source>
</evidence>
<name>A0A562P1K0_9RHOB</name>
<reference evidence="2 3" key="1">
    <citation type="journal article" date="2015" name="Stand. Genomic Sci.">
        <title>Genomic Encyclopedia of Bacterial and Archaeal Type Strains, Phase III: the genomes of soil and plant-associated and newly described type strains.</title>
        <authorList>
            <person name="Whitman W.B."/>
            <person name="Woyke T."/>
            <person name="Klenk H.P."/>
            <person name="Zhou Y."/>
            <person name="Lilburn T.G."/>
            <person name="Beck B.J."/>
            <person name="De Vos P."/>
            <person name="Vandamme P."/>
            <person name="Eisen J.A."/>
            <person name="Garrity G."/>
            <person name="Hugenholtz P."/>
            <person name="Kyrpides N.C."/>
        </authorList>
    </citation>
    <scope>NUCLEOTIDE SEQUENCE [LARGE SCALE GENOMIC DNA]</scope>
    <source>
        <strain evidence="2 3">CGMCC 1.5364</strain>
    </source>
</reference>
<feature type="region of interest" description="Disordered" evidence="1">
    <location>
        <begin position="74"/>
        <end position="97"/>
    </location>
</feature>
<evidence type="ECO:0000256" key="1">
    <source>
        <dbReference type="SAM" id="MobiDB-lite"/>
    </source>
</evidence>
<feature type="compositionally biased region" description="Basic and acidic residues" evidence="1">
    <location>
        <begin position="74"/>
        <end position="84"/>
    </location>
</feature>
<proteinExistence type="predicted"/>
<sequence length="97" mass="11220">MLLTMIQRISLIVSAALACFTFVQHMKINDLEEQIFEMSRHAFEIETRLEEAWRAVAKAEADRARAYDEMRDEIRNEPAERDGEVAPALRDAIGRLK</sequence>
<dbReference type="AlphaFoldDB" id="A0A562P1K0"/>
<organism evidence="2 3">
    <name type="scientific">Paracoccus sulfuroxidans</name>
    <dbReference type="NCBI Taxonomy" id="384678"/>
    <lineage>
        <taxon>Bacteria</taxon>
        <taxon>Pseudomonadati</taxon>
        <taxon>Pseudomonadota</taxon>
        <taxon>Alphaproteobacteria</taxon>
        <taxon>Rhodobacterales</taxon>
        <taxon>Paracoccaceae</taxon>
        <taxon>Paracoccus</taxon>
    </lineage>
</organism>
<gene>
    <name evidence="2" type="ORF">IQ24_00359</name>
</gene>
<dbReference type="EMBL" id="VLKU01000001">
    <property type="protein sequence ID" value="TWI38221.1"/>
    <property type="molecule type" value="Genomic_DNA"/>
</dbReference>